<evidence type="ECO:0000256" key="2">
    <source>
        <dbReference type="ARBA" id="ARBA00023125"/>
    </source>
</evidence>
<dbReference type="Proteomes" id="UP000245506">
    <property type="component" value="Unassembled WGS sequence"/>
</dbReference>
<gene>
    <name evidence="6" type="ORF">DKT75_19520</name>
</gene>
<dbReference type="InterPro" id="IPR050397">
    <property type="entry name" value="Env_Response_Regulators"/>
</dbReference>
<dbReference type="CDD" id="cd00038">
    <property type="entry name" value="CAP_ED"/>
    <property type="match status" value="1"/>
</dbReference>
<keyword evidence="7" id="KW-1185">Reference proteome</keyword>
<comment type="caution">
    <text evidence="6">The sequence shown here is derived from an EMBL/GenBank/DDBJ whole genome shotgun (WGS) entry which is preliminary data.</text>
</comment>
<dbReference type="OrthoDB" id="7643467at2"/>
<dbReference type="PANTHER" id="PTHR24567:SF26">
    <property type="entry name" value="REGULATORY PROTEIN YEIL"/>
    <property type="match status" value="1"/>
</dbReference>
<dbReference type="RefSeq" id="WP_109826110.1">
    <property type="nucleotide sequence ID" value="NZ_QGKL01000042.1"/>
</dbReference>
<dbReference type="PROSITE" id="PS50042">
    <property type="entry name" value="CNMP_BINDING_3"/>
    <property type="match status" value="1"/>
</dbReference>
<proteinExistence type="predicted"/>
<dbReference type="PROSITE" id="PS00042">
    <property type="entry name" value="HTH_CRP_1"/>
    <property type="match status" value="1"/>
</dbReference>
<dbReference type="Gene3D" id="2.60.120.10">
    <property type="entry name" value="Jelly Rolls"/>
    <property type="match status" value="1"/>
</dbReference>
<name>A0A317C560_9GAMM</name>
<dbReference type="GO" id="GO:0005829">
    <property type="term" value="C:cytosol"/>
    <property type="evidence" value="ECO:0007669"/>
    <property type="project" value="TreeGrafter"/>
</dbReference>
<dbReference type="AlphaFoldDB" id="A0A317C560"/>
<dbReference type="InterPro" id="IPR036388">
    <property type="entry name" value="WH-like_DNA-bd_sf"/>
</dbReference>
<dbReference type="InterPro" id="IPR000595">
    <property type="entry name" value="cNMP-bd_dom"/>
</dbReference>
<dbReference type="InterPro" id="IPR018490">
    <property type="entry name" value="cNMP-bd_dom_sf"/>
</dbReference>
<feature type="domain" description="Cyclic nucleotide-binding" evidence="4">
    <location>
        <begin position="30"/>
        <end position="101"/>
    </location>
</feature>
<dbReference type="GO" id="GO:0003700">
    <property type="term" value="F:DNA-binding transcription factor activity"/>
    <property type="evidence" value="ECO:0007669"/>
    <property type="project" value="InterPro"/>
</dbReference>
<dbReference type="Pfam" id="PF13545">
    <property type="entry name" value="HTH_Crp_2"/>
    <property type="match status" value="1"/>
</dbReference>
<dbReference type="Gene3D" id="1.10.10.10">
    <property type="entry name" value="Winged helix-like DNA-binding domain superfamily/Winged helix DNA-binding domain"/>
    <property type="match status" value="1"/>
</dbReference>
<dbReference type="InterPro" id="IPR012318">
    <property type="entry name" value="HTH_CRP"/>
</dbReference>
<evidence type="ECO:0000313" key="6">
    <source>
        <dbReference type="EMBL" id="PWQ93795.1"/>
    </source>
</evidence>
<sequence length="221" mass="25170">MNHSVSHTKINTLSNVHSIDRNDFIIRNCEKLFNIGDRLSGIYRINSGSVKLYRSNEAGQEQILGFYTAGDIFGLDALSDGKSQSSATILETSNISLIPFNTLLKRENSGDYKIFMQQVGINHNRDIDHTMMLLHCSAGRRLAWFFIKFSDNLSKRGYRADEFTLPMTRKDIALYLGVAAETLSRVFARFCAKGFIRIIGHQRSIKILEIDVLRNMINRDD</sequence>
<accession>A0A317C560</accession>
<dbReference type="SUPFAM" id="SSF51206">
    <property type="entry name" value="cAMP-binding domain-like"/>
    <property type="match status" value="1"/>
</dbReference>
<dbReference type="SUPFAM" id="SSF46785">
    <property type="entry name" value="Winged helix' DNA-binding domain"/>
    <property type="match status" value="1"/>
</dbReference>
<evidence type="ECO:0000256" key="1">
    <source>
        <dbReference type="ARBA" id="ARBA00023015"/>
    </source>
</evidence>
<dbReference type="CDD" id="cd00092">
    <property type="entry name" value="HTH_CRP"/>
    <property type="match status" value="1"/>
</dbReference>
<dbReference type="Pfam" id="PF00027">
    <property type="entry name" value="cNMP_binding"/>
    <property type="match status" value="1"/>
</dbReference>
<evidence type="ECO:0000256" key="3">
    <source>
        <dbReference type="ARBA" id="ARBA00023163"/>
    </source>
</evidence>
<dbReference type="PRINTS" id="PR00034">
    <property type="entry name" value="HTHCRP"/>
</dbReference>
<keyword evidence="3" id="KW-0804">Transcription</keyword>
<evidence type="ECO:0000313" key="7">
    <source>
        <dbReference type="Proteomes" id="UP000245506"/>
    </source>
</evidence>
<dbReference type="GO" id="GO:0003677">
    <property type="term" value="F:DNA binding"/>
    <property type="evidence" value="ECO:0007669"/>
    <property type="project" value="UniProtKB-KW"/>
</dbReference>
<organism evidence="6 7">
    <name type="scientific">Leucothrix arctica</name>
    <dbReference type="NCBI Taxonomy" id="1481894"/>
    <lineage>
        <taxon>Bacteria</taxon>
        <taxon>Pseudomonadati</taxon>
        <taxon>Pseudomonadota</taxon>
        <taxon>Gammaproteobacteria</taxon>
        <taxon>Thiotrichales</taxon>
        <taxon>Thiotrichaceae</taxon>
        <taxon>Leucothrix</taxon>
    </lineage>
</organism>
<dbReference type="PROSITE" id="PS51063">
    <property type="entry name" value="HTH_CRP_2"/>
    <property type="match status" value="1"/>
</dbReference>
<keyword evidence="1" id="KW-0805">Transcription regulation</keyword>
<evidence type="ECO:0000259" key="4">
    <source>
        <dbReference type="PROSITE" id="PS50042"/>
    </source>
</evidence>
<dbReference type="EMBL" id="QGKL01000042">
    <property type="protein sequence ID" value="PWQ93795.1"/>
    <property type="molecule type" value="Genomic_DNA"/>
</dbReference>
<dbReference type="InterPro" id="IPR036390">
    <property type="entry name" value="WH_DNA-bd_sf"/>
</dbReference>
<feature type="domain" description="HTH crp-type" evidence="5">
    <location>
        <begin position="136"/>
        <end position="211"/>
    </location>
</feature>
<evidence type="ECO:0000259" key="5">
    <source>
        <dbReference type="PROSITE" id="PS51063"/>
    </source>
</evidence>
<dbReference type="InterPro" id="IPR018335">
    <property type="entry name" value="Tscrpt_reg_HTH_Crp-type_CS"/>
</dbReference>
<dbReference type="InterPro" id="IPR014710">
    <property type="entry name" value="RmlC-like_jellyroll"/>
</dbReference>
<dbReference type="PANTHER" id="PTHR24567">
    <property type="entry name" value="CRP FAMILY TRANSCRIPTIONAL REGULATORY PROTEIN"/>
    <property type="match status" value="1"/>
</dbReference>
<protein>
    <submittedName>
        <fullName evidence="6">Transcriptional regulator FNR</fullName>
    </submittedName>
</protein>
<keyword evidence="2" id="KW-0238">DNA-binding</keyword>
<dbReference type="SMART" id="SM00419">
    <property type="entry name" value="HTH_CRP"/>
    <property type="match status" value="1"/>
</dbReference>
<reference evidence="6 7" key="1">
    <citation type="submission" date="2018-05" db="EMBL/GenBank/DDBJ databases">
        <title>Leucothrix arctica sp. nov., isolated from Arctic seawater.</title>
        <authorList>
            <person name="Choi A."/>
            <person name="Baek K."/>
        </authorList>
    </citation>
    <scope>NUCLEOTIDE SEQUENCE [LARGE SCALE GENOMIC DNA]</scope>
    <source>
        <strain evidence="6 7">IMCC9719</strain>
    </source>
</reference>